<proteinExistence type="predicted"/>
<dbReference type="PANTHER" id="PTHR38886">
    <property type="entry name" value="SESA DOMAIN-CONTAINING PROTEIN"/>
    <property type="match status" value="1"/>
</dbReference>
<evidence type="ECO:0008006" key="4">
    <source>
        <dbReference type="Google" id="ProtNLM"/>
    </source>
</evidence>
<dbReference type="OrthoDB" id="3565219at2759"/>
<dbReference type="RefSeq" id="XP_031867631.1">
    <property type="nucleotide sequence ID" value="XM_032016400.1"/>
</dbReference>
<feature type="region of interest" description="Disordered" evidence="1">
    <location>
        <begin position="314"/>
        <end position="344"/>
    </location>
</feature>
<keyword evidence="3" id="KW-1185">Reference proteome</keyword>
<protein>
    <recommendedName>
        <fullName evidence="4">Fungal N-terminal domain-containing protein</fullName>
    </recommendedName>
</protein>
<name>A0A370THH3_9HELO</name>
<evidence type="ECO:0000313" key="3">
    <source>
        <dbReference type="Proteomes" id="UP000254866"/>
    </source>
</evidence>
<evidence type="ECO:0000256" key="1">
    <source>
        <dbReference type="SAM" id="MobiDB-lite"/>
    </source>
</evidence>
<dbReference type="GeneID" id="43600626"/>
<comment type="caution">
    <text evidence="2">The sequence shown here is derived from an EMBL/GenBank/DDBJ whole genome shotgun (WGS) entry which is preliminary data.</text>
</comment>
<sequence>MSFGWSAGDIVSGISTLVKVGKALKETGGASSKYQEALSFLTSVEATLRGLETIVTSNPDLILNDELVEQARLLKSAMDDFRKKVDKYDLSLGSDSERRKVRRIPREVQFALSEKIKELRTAITQPQLVLDVCINLQTLSSILELSQSNALSQDSIRTLITKISDSLATMKQSVEMQSMQSTATNQDLRRGQENIAQSMQKFSTLTNNRLEILLQKDSTPQVPGVTPLQVATSAVHIVATGIASAMASAMGTLAALHFYAPKSHQQCEAPSSDLVRCAPNSPVPARSPSDEMTCKEALARAARCSSYNLEEVPSDRQYRAGAPQKTNQVANPGSHMESDRDIHDPQAVPSSVVHFGSDLFINALELLATTQMRTFALQAQDLGGVVDEPHKSKHHSKKLPSKQSSAISSSTILSSPRCSFMKLPLTKLSSAKMSSAPEEQVDVRLNPSHRPGTPDTADGYIGLLISKASCEPQASTHVML</sequence>
<accession>A0A370THH3</accession>
<dbReference type="PANTHER" id="PTHR38886:SF1">
    <property type="entry name" value="NACHT-NTPASE AND P-LOOP NTPASES N-TERMINAL DOMAIN-CONTAINING PROTEIN"/>
    <property type="match status" value="1"/>
</dbReference>
<dbReference type="Proteomes" id="UP000254866">
    <property type="component" value="Unassembled WGS sequence"/>
</dbReference>
<evidence type="ECO:0000313" key="2">
    <source>
        <dbReference type="EMBL" id="RDL34649.1"/>
    </source>
</evidence>
<gene>
    <name evidence="2" type="ORF">BP5553_07777</name>
</gene>
<dbReference type="EMBL" id="NPIC01000007">
    <property type="protein sequence ID" value="RDL34649.1"/>
    <property type="molecule type" value="Genomic_DNA"/>
</dbReference>
<feature type="compositionally biased region" description="Basic residues" evidence="1">
    <location>
        <begin position="391"/>
        <end position="400"/>
    </location>
</feature>
<dbReference type="AlphaFoldDB" id="A0A370THH3"/>
<reference evidence="2 3" key="1">
    <citation type="journal article" date="2018" name="IMA Fungus">
        <title>IMA Genome-F 9: Draft genome sequence of Annulohypoxylon stygium, Aspergillus mulundensis, Berkeleyomyces basicola (syn. Thielaviopsis basicola), Ceratocystis smalleyi, two Cercospora beticola strains, Coleophoma cylindrospora, Fusarium fracticaudum, Phialophora cf. hyalina, and Morchella septimelata.</title>
        <authorList>
            <person name="Wingfield B.D."/>
            <person name="Bills G.F."/>
            <person name="Dong Y."/>
            <person name="Huang W."/>
            <person name="Nel W.J."/>
            <person name="Swalarsk-Parry B.S."/>
            <person name="Vaghefi N."/>
            <person name="Wilken P.M."/>
            <person name="An Z."/>
            <person name="de Beer Z.W."/>
            <person name="De Vos L."/>
            <person name="Chen L."/>
            <person name="Duong T.A."/>
            <person name="Gao Y."/>
            <person name="Hammerbacher A."/>
            <person name="Kikkert J.R."/>
            <person name="Li Y."/>
            <person name="Li H."/>
            <person name="Li K."/>
            <person name="Li Q."/>
            <person name="Liu X."/>
            <person name="Ma X."/>
            <person name="Naidoo K."/>
            <person name="Pethybridge S.J."/>
            <person name="Sun J."/>
            <person name="Steenkamp E.T."/>
            <person name="van der Nest M.A."/>
            <person name="van Wyk S."/>
            <person name="Wingfield M.J."/>
            <person name="Xiong C."/>
            <person name="Yue Q."/>
            <person name="Zhang X."/>
        </authorList>
    </citation>
    <scope>NUCLEOTIDE SEQUENCE [LARGE SCALE GENOMIC DNA]</scope>
    <source>
        <strain evidence="2 3">BP 5553</strain>
    </source>
</reference>
<feature type="region of interest" description="Disordered" evidence="1">
    <location>
        <begin position="386"/>
        <end position="408"/>
    </location>
</feature>
<organism evidence="2 3">
    <name type="scientific">Venustampulla echinocandica</name>
    <dbReference type="NCBI Taxonomy" id="2656787"/>
    <lineage>
        <taxon>Eukaryota</taxon>
        <taxon>Fungi</taxon>
        <taxon>Dikarya</taxon>
        <taxon>Ascomycota</taxon>
        <taxon>Pezizomycotina</taxon>
        <taxon>Leotiomycetes</taxon>
        <taxon>Helotiales</taxon>
        <taxon>Pleuroascaceae</taxon>
        <taxon>Venustampulla</taxon>
    </lineage>
</organism>